<dbReference type="InterPro" id="IPR038441">
    <property type="entry name" value="THAP_Znf_sf"/>
</dbReference>
<accession>A0A147BWU3</accession>
<dbReference type="Pfam" id="PF05485">
    <property type="entry name" value="THAP"/>
    <property type="match status" value="1"/>
</dbReference>
<evidence type="ECO:0000256" key="8">
    <source>
        <dbReference type="ARBA" id="ARBA00023125"/>
    </source>
</evidence>
<evidence type="ECO:0000256" key="13">
    <source>
        <dbReference type="SAM" id="MobiDB-lite"/>
    </source>
</evidence>
<keyword evidence="9" id="KW-0804">Transcription</keyword>
<dbReference type="PANTHER" id="PTHR46600:SF1">
    <property type="entry name" value="THAP DOMAIN-CONTAINING PROTEIN 1"/>
    <property type="match status" value="1"/>
</dbReference>
<dbReference type="SMART" id="SM00980">
    <property type="entry name" value="THAP"/>
    <property type="match status" value="1"/>
</dbReference>
<dbReference type="Gene3D" id="6.20.210.20">
    <property type="entry name" value="THAP domain"/>
    <property type="match status" value="1"/>
</dbReference>
<keyword evidence="8 12" id="KW-0238">DNA-binding</keyword>
<feature type="compositionally biased region" description="Polar residues" evidence="13">
    <location>
        <begin position="121"/>
        <end position="130"/>
    </location>
</feature>
<evidence type="ECO:0000256" key="10">
    <source>
        <dbReference type="ARBA" id="ARBA00023242"/>
    </source>
</evidence>
<dbReference type="InterPro" id="IPR026516">
    <property type="entry name" value="THAP1/10"/>
</dbReference>
<protein>
    <recommendedName>
        <fullName evidence="14">THAP-type domain-containing protein</fullName>
    </recommendedName>
</protein>
<dbReference type="GO" id="GO:0043565">
    <property type="term" value="F:sequence-specific DNA binding"/>
    <property type="evidence" value="ECO:0007669"/>
    <property type="project" value="InterPro"/>
</dbReference>
<dbReference type="GO" id="GO:0008270">
    <property type="term" value="F:zinc ion binding"/>
    <property type="evidence" value="ECO:0007669"/>
    <property type="project" value="UniProtKB-KW"/>
</dbReference>
<dbReference type="GO" id="GO:0005654">
    <property type="term" value="C:nucleoplasm"/>
    <property type="evidence" value="ECO:0007669"/>
    <property type="project" value="UniProtKB-SubCell"/>
</dbReference>
<feature type="domain" description="THAP-type" evidence="14">
    <location>
        <begin position="10"/>
        <end position="100"/>
    </location>
</feature>
<evidence type="ECO:0000256" key="11">
    <source>
        <dbReference type="ARBA" id="ARBA00023306"/>
    </source>
</evidence>
<feature type="region of interest" description="Disordered" evidence="13">
    <location>
        <begin position="121"/>
        <end position="140"/>
    </location>
</feature>
<keyword evidence="7" id="KW-0175">Coiled coil</keyword>
<evidence type="ECO:0000256" key="3">
    <source>
        <dbReference type="ARBA" id="ARBA00022723"/>
    </source>
</evidence>
<keyword evidence="10" id="KW-0539">Nucleus</keyword>
<proteinExistence type="inferred from homology"/>
<comment type="subcellular location">
    <subcellularLocation>
        <location evidence="1">Nucleus</location>
        <location evidence="1">Nucleoplasm</location>
    </subcellularLocation>
</comment>
<dbReference type="EMBL" id="GEGO01000218">
    <property type="protein sequence ID" value="JAR95186.1"/>
    <property type="molecule type" value="Transcribed_RNA"/>
</dbReference>
<organism evidence="15">
    <name type="scientific">Ixodes ricinus</name>
    <name type="common">Common tick</name>
    <name type="synonym">Acarus ricinus</name>
    <dbReference type="NCBI Taxonomy" id="34613"/>
    <lineage>
        <taxon>Eukaryota</taxon>
        <taxon>Metazoa</taxon>
        <taxon>Ecdysozoa</taxon>
        <taxon>Arthropoda</taxon>
        <taxon>Chelicerata</taxon>
        <taxon>Arachnida</taxon>
        <taxon>Acari</taxon>
        <taxon>Parasitiformes</taxon>
        <taxon>Ixodida</taxon>
        <taxon>Ixodoidea</taxon>
        <taxon>Ixodidae</taxon>
        <taxon>Ixodinae</taxon>
        <taxon>Ixodes</taxon>
    </lineage>
</organism>
<keyword evidence="3" id="KW-0479">Metal-binding</keyword>
<evidence type="ECO:0000256" key="7">
    <source>
        <dbReference type="ARBA" id="ARBA00023054"/>
    </source>
</evidence>
<evidence type="ECO:0000256" key="9">
    <source>
        <dbReference type="ARBA" id="ARBA00023163"/>
    </source>
</evidence>
<dbReference type="AlphaFoldDB" id="A0A147BWU3"/>
<keyword evidence="6" id="KW-0805">Transcription regulation</keyword>
<evidence type="ECO:0000313" key="15">
    <source>
        <dbReference type="EMBL" id="JAR95186.1"/>
    </source>
</evidence>
<evidence type="ECO:0000256" key="2">
    <source>
        <dbReference type="ARBA" id="ARBA00006177"/>
    </source>
</evidence>
<evidence type="ECO:0000256" key="6">
    <source>
        <dbReference type="ARBA" id="ARBA00023015"/>
    </source>
</evidence>
<sequence>VMDGGRRKKRVRHCFICKCTSRHTGIALFSAPKDPENFKRWQQAVEKSTGRQLLKSALICEKYFNEREIQRNYVHVINNEKVLTPRGRTSLKKDAVPSMFETPRAPFVLQIGSDVENLLRTDSSSNSSCMENLDEPNAEPGPPQLEGFVTDIQCPSKYWTQQHFKNAPATIAYASSIYDPTQTPPTRTEKTVMFHANSTCQDVTRFEVYAGHKLVNKGAIYTQTEAQELLNGVDKKALCRGAGEKKEFAALTLQDSYLSMGEKHIFSTKCKALIEGTKIDIIFVSCKNIFPDIH</sequence>
<feature type="non-terminal residue" evidence="15">
    <location>
        <position position="1"/>
    </location>
</feature>
<evidence type="ECO:0000256" key="12">
    <source>
        <dbReference type="PROSITE-ProRule" id="PRU00309"/>
    </source>
</evidence>
<evidence type="ECO:0000259" key="14">
    <source>
        <dbReference type="PROSITE" id="PS50950"/>
    </source>
</evidence>
<dbReference type="SUPFAM" id="SSF57716">
    <property type="entry name" value="Glucocorticoid receptor-like (DNA-binding domain)"/>
    <property type="match status" value="1"/>
</dbReference>
<evidence type="ECO:0000256" key="4">
    <source>
        <dbReference type="ARBA" id="ARBA00022771"/>
    </source>
</evidence>
<comment type="similarity">
    <text evidence="2">Belongs to the THAP1 family.</text>
</comment>
<dbReference type="PANTHER" id="PTHR46600">
    <property type="entry name" value="THAP DOMAIN-CONTAINING"/>
    <property type="match status" value="1"/>
</dbReference>
<evidence type="ECO:0000256" key="5">
    <source>
        <dbReference type="ARBA" id="ARBA00022833"/>
    </source>
</evidence>
<dbReference type="PROSITE" id="PS50950">
    <property type="entry name" value="ZF_THAP"/>
    <property type="match status" value="1"/>
</dbReference>
<keyword evidence="4 12" id="KW-0863">Zinc-finger</keyword>
<name>A0A147BWU3_IXORI</name>
<dbReference type="InterPro" id="IPR006612">
    <property type="entry name" value="THAP_Znf"/>
</dbReference>
<keyword evidence="11" id="KW-0131">Cell cycle</keyword>
<evidence type="ECO:0000256" key="1">
    <source>
        <dbReference type="ARBA" id="ARBA00004642"/>
    </source>
</evidence>
<reference evidence="15" key="1">
    <citation type="journal article" date="2018" name="PLoS Negl. Trop. Dis.">
        <title>Sialome diversity of ticks revealed by RNAseq of single tick salivary glands.</title>
        <authorList>
            <person name="Perner J."/>
            <person name="Kropackova S."/>
            <person name="Kopacek P."/>
            <person name="Ribeiro J.M."/>
        </authorList>
    </citation>
    <scope>NUCLEOTIDE SEQUENCE</scope>
    <source>
        <strain evidence="15">Siblings of single egg batch collected in Ceske Budejovice</strain>
        <tissue evidence="15">Salivary glands</tissue>
    </source>
</reference>
<keyword evidence="5" id="KW-0862">Zinc</keyword>